<dbReference type="EMBL" id="JABBWD010000054">
    <property type="protein sequence ID" value="KAG1772207.1"/>
    <property type="molecule type" value="Genomic_DNA"/>
</dbReference>
<dbReference type="AlphaFoldDB" id="A0A9P6ZMD0"/>
<accession>A0A9P6ZMD0</accession>
<evidence type="ECO:0000313" key="2">
    <source>
        <dbReference type="Proteomes" id="UP000714275"/>
    </source>
</evidence>
<evidence type="ECO:0000313" key="1">
    <source>
        <dbReference type="EMBL" id="KAG1772207.1"/>
    </source>
</evidence>
<keyword evidence="2" id="KW-1185">Reference proteome</keyword>
<dbReference type="OrthoDB" id="2692354at2759"/>
<gene>
    <name evidence="1" type="ORF">EV702DRAFT_1246603</name>
</gene>
<dbReference type="Proteomes" id="UP000714275">
    <property type="component" value="Unassembled WGS sequence"/>
</dbReference>
<name>A0A9P6ZMD0_9AGAM</name>
<sequence length="95" mass="10650">MAARALMRKGKIQLYQRQLGAGRDSLAKAAELLQDMPGVDAADMRRLNGDWYRLNERAQDAKDLYEEASVMLGELEEMLASFDGSASSNHNFWSP</sequence>
<organism evidence="1 2">
    <name type="scientific">Suillus placidus</name>
    <dbReference type="NCBI Taxonomy" id="48579"/>
    <lineage>
        <taxon>Eukaryota</taxon>
        <taxon>Fungi</taxon>
        <taxon>Dikarya</taxon>
        <taxon>Basidiomycota</taxon>
        <taxon>Agaricomycotina</taxon>
        <taxon>Agaricomycetes</taxon>
        <taxon>Agaricomycetidae</taxon>
        <taxon>Boletales</taxon>
        <taxon>Suillineae</taxon>
        <taxon>Suillaceae</taxon>
        <taxon>Suillus</taxon>
    </lineage>
</organism>
<protein>
    <submittedName>
        <fullName evidence="1">Uncharacterized protein</fullName>
    </submittedName>
</protein>
<comment type="caution">
    <text evidence="1">The sequence shown here is derived from an EMBL/GenBank/DDBJ whole genome shotgun (WGS) entry which is preliminary data.</text>
</comment>
<proteinExistence type="predicted"/>
<reference evidence="1" key="1">
    <citation type="journal article" date="2020" name="New Phytol.">
        <title>Comparative genomics reveals dynamic genome evolution in host specialist ectomycorrhizal fungi.</title>
        <authorList>
            <person name="Lofgren L.A."/>
            <person name="Nguyen N.H."/>
            <person name="Vilgalys R."/>
            <person name="Ruytinx J."/>
            <person name="Liao H.L."/>
            <person name="Branco S."/>
            <person name="Kuo A."/>
            <person name="LaButti K."/>
            <person name="Lipzen A."/>
            <person name="Andreopoulos W."/>
            <person name="Pangilinan J."/>
            <person name="Riley R."/>
            <person name="Hundley H."/>
            <person name="Na H."/>
            <person name="Barry K."/>
            <person name="Grigoriev I.V."/>
            <person name="Stajich J.E."/>
            <person name="Kennedy P.G."/>
        </authorList>
    </citation>
    <scope>NUCLEOTIDE SEQUENCE</scope>
    <source>
        <strain evidence="1">DOB743</strain>
    </source>
</reference>